<evidence type="ECO:0000313" key="11">
    <source>
        <dbReference type="Proteomes" id="UP000639772"/>
    </source>
</evidence>
<dbReference type="PIRSF" id="PIRSF032572">
    <property type="entry name" value="MUB"/>
    <property type="match status" value="1"/>
</dbReference>
<keyword evidence="4" id="KW-0488">Methylation</keyword>
<evidence type="ECO:0000259" key="9">
    <source>
        <dbReference type="PROSITE" id="PS50053"/>
    </source>
</evidence>
<dbReference type="Pfam" id="PF13881">
    <property type="entry name" value="Rad60-SLD_2"/>
    <property type="match status" value="1"/>
</dbReference>
<keyword evidence="5 8" id="KW-0472">Membrane</keyword>
<keyword evidence="3 8" id="KW-1003">Cell membrane</keyword>
<dbReference type="OrthoDB" id="1043111at2759"/>
<protein>
    <recommendedName>
        <fullName evidence="8">Membrane-anchored ubiquitin-fold protein</fullName>
    </recommendedName>
</protein>
<proteinExistence type="predicted"/>
<evidence type="ECO:0000256" key="2">
    <source>
        <dbReference type="ARBA" id="ARBA00004193"/>
    </source>
</evidence>
<dbReference type="InterPro" id="IPR040015">
    <property type="entry name" value="UBL3-like"/>
</dbReference>
<dbReference type="EMBL" id="JADCNM010000004">
    <property type="protein sequence ID" value="KAG0486012.1"/>
    <property type="molecule type" value="Genomic_DNA"/>
</dbReference>
<evidence type="ECO:0000256" key="4">
    <source>
        <dbReference type="ARBA" id="ARBA00022481"/>
    </source>
</evidence>
<keyword evidence="6" id="KW-0449">Lipoprotein</keyword>
<comment type="caution">
    <text evidence="10">The sequence shown here is derived from an EMBL/GenBank/DDBJ whole genome shotgun (WGS) entry which is preliminary data.</text>
</comment>
<comment type="subcellular location">
    <subcellularLocation>
        <location evidence="2">Cell membrane</location>
        <topology evidence="2">Lipid-anchor</topology>
    </subcellularLocation>
</comment>
<evidence type="ECO:0000256" key="3">
    <source>
        <dbReference type="ARBA" id="ARBA00022475"/>
    </source>
</evidence>
<keyword evidence="7" id="KW-0636">Prenylation</keyword>
<sequence>MSAVQEQLEIRFRLPDGSDIGPKQYTAATTVSTLKECILAEWPKELENSPKTINDLKLINAGKILENNKTLAECKSAICDLPSVITMHVVVKPPSLERATEKSDSKKADGGICGCVIL</sequence>
<dbReference type="SUPFAM" id="SSF54236">
    <property type="entry name" value="Ubiquitin-like"/>
    <property type="match status" value="1"/>
</dbReference>
<feature type="domain" description="Ubiquitin-like" evidence="9">
    <location>
        <begin position="8"/>
        <end position="74"/>
    </location>
</feature>
<dbReference type="Proteomes" id="UP000639772">
    <property type="component" value="Unassembled WGS sequence"/>
</dbReference>
<dbReference type="PROSITE" id="PS50053">
    <property type="entry name" value="UBIQUITIN_2"/>
    <property type="match status" value="1"/>
</dbReference>
<dbReference type="InterPro" id="IPR017000">
    <property type="entry name" value="MUB"/>
</dbReference>
<dbReference type="AlphaFoldDB" id="A0A835RHF0"/>
<gene>
    <name evidence="10" type="ORF">HPP92_008107</name>
</gene>
<reference evidence="10 11" key="1">
    <citation type="journal article" date="2020" name="Nat. Food">
        <title>A phased Vanilla planifolia genome enables genetic improvement of flavour and production.</title>
        <authorList>
            <person name="Hasing T."/>
            <person name="Tang H."/>
            <person name="Brym M."/>
            <person name="Khazi F."/>
            <person name="Huang T."/>
            <person name="Chambers A.H."/>
        </authorList>
    </citation>
    <scope>NUCLEOTIDE SEQUENCE [LARGE SCALE GENOMIC DNA]</scope>
    <source>
        <tissue evidence="10">Leaf</tissue>
    </source>
</reference>
<dbReference type="InterPro" id="IPR000626">
    <property type="entry name" value="Ubiquitin-like_dom"/>
</dbReference>
<dbReference type="Gene3D" id="3.10.20.90">
    <property type="entry name" value="Phosphatidylinositol 3-kinase Catalytic Subunit, Chain A, domain 1"/>
    <property type="match status" value="1"/>
</dbReference>
<dbReference type="InterPro" id="IPR039540">
    <property type="entry name" value="UBL3-like_ubiquitin_dom"/>
</dbReference>
<evidence type="ECO:0000256" key="6">
    <source>
        <dbReference type="ARBA" id="ARBA00023288"/>
    </source>
</evidence>
<dbReference type="PANTHER" id="PTHR13169">
    <property type="entry name" value="UBIQUITIN-LIKE PROTEIN 3 HCG-1 PROTEIN"/>
    <property type="match status" value="1"/>
</dbReference>
<dbReference type="CDD" id="cd01814">
    <property type="entry name" value="Ubl_MUBs_plant"/>
    <property type="match status" value="1"/>
</dbReference>
<organism evidence="10 11">
    <name type="scientific">Vanilla planifolia</name>
    <name type="common">Vanilla</name>
    <dbReference type="NCBI Taxonomy" id="51239"/>
    <lineage>
        <taxon>Eukaryota</taxon>
        <taxon>Viridiplantae</taxon>
        <taxon>Streptophyta</taxon>
        <taxon>Embryophyta</taxon>
        <taxon>Tracheophyta</taxon>
        <taxon>Spermatophyta</taxon>
        <taxon>Magnoliopsida</taxon>
        <taxon>Liliopsida</taxon>
        <taxon>Asparagales</taxon>
        <taxon>Orchidaceae</taxon>
        <taxon>Vanilloideae</taxon>
        <taxon>Vanilleae</taxon>
        <taxon>Vanilla</taxon>
    </lineage>
</organism>
<dbReference type="GO" id="GO:0005886">
    <property type="term" value="C:plasma membrane"/>
    <property type="evidence" value="ECO:0007669"/>
    <property type="project" value="UniProtKB-SubCell"/>
</dbReference>
<evidence type="ECO:0000256" key="7">
    <source>
        <dbReference type="ARBA" id="ARBA00023289"/>
    </source>
</evidence>
<name>A0A835RHF0_VANPL</name>
<accession>A0A835RHF0</accession>
<evidence type="ECO:0000313" key="10">
    <source>
        <dbReference type="EMBL" id="KAG0486012.1"/>
    </source>
</evidence>
<dbReference type="InterPro" id="IPR029071">
    <property type="entry name" value="Ubiquitin-like_domsf"/>
</dbReference>
<dbReference type="PANTHER" id="PTHR13169:SF26">
    <property type="entry name" value="MEMBRANE-ANCHORED UBIQUITIN-FOLD PROTEIN 2"/>
    <property type="match status" value="1"/>
</dbReference>
<evidence type="ECO:0000256" key="5">
    <source>
        <dbReference type="ARBA" id="ARBA00023136"/>
    </source>
</evidence>
<comment type="function">
    <text evidence="1 8">May serve as docking site to facilitate the association of other proteins to the plasma membrane.</text>
</comment>
<evidence type="ECO:0000256" key="1">
    <source>
        <dbReference type="ARBA" id="ARBA00002929"/>
    </source>
</evidence>
<evidence type="ECO:0000256" key="8">
    <source>
        <dbReference type="PIRNR" id="PIRNR032572"/>
    </source>
</evidence>